<name>A0A1K1S595_9PSEU</name>
<organism evidence="5 6">
    <name type="scientific">Amycolatopsis australiensis</name>
    <dbReference type="NCBI Taxonomy" id="546364"/>
    <lineage>
        <taxon>Bacteria</taxon>
        <taxon>Bacillati</taxon>
        <taxon>Actinomycetota</taxon>
        <taxon>Actinomycetes</taxon>
        <taxon>Pseudonocardiales</taxon>
        <taxon>Pseudonocardiaceae</taxon>
        <taxon>Amycolatopsis</taxon>
    </lineage>
</organism>
<dbReference type="Proteomes" id="UP000182740">
    <property type="component" value="Unassembled WGS sequence"/>
</dbReference>
<keyword evidence="6" id="KW-1185">Reference proteome</keyword>
<evidence type="ECO:0000259" key="3">
    <source>
        <dbReference type="Pfam" id="PF19956"/>
    </source>
</evidence>
<dbReference type="InterPro" id="IPR045555">
    <property type="entry name" value="VMAP-M0"/>
</dbReference>
<dbReference type="EMBL" id="FPJG01000006">
    <property type="protein sequence ID" value="SFW79247.1"/>
    <property type="molecule type" value="Genomic_DNA"/>
</dbReference>
<dbReference type="RefSeq" id="WP_072478274.1">
    <property type="nucleotide sequence ID" value="NZ_FPJG01000006.1"/>
</dbReference>
<reference evidence="6" key="1">
    <citation type="submission" date="2016-11" db="EMBL/GenBank/DDBJ databases">
        <authorList>
            <person name="Varghese N."/>
            <person name="Submissions S."/>
        </authorList>
    </citation>
    <scope>NUCLEOTIDE SEQUENCE [LARGE SCALE GENOMIC DNA]</scope>
    <source>
        <strain evidence="6">DSM 44671</strain>
    </source>
</reference>
<dbReference type="InterPro" id="IPR045431">
    <property type="entry name" value="EAD2"/>
</dbReference>
<dbReference type="InterPro" id="IPR045450">
    <property type="entry name" value="VMAP_C"/>
</dbReference>
<proteinExistence type="predicted"/>
<gene>
    <name evidence="5" type="ORF">SAMN04489730_4689</name>
</gene>
<evidence type="ECO:0000313" key="5">
    <source>
        <dbReference type="EMBL" id="SFW79247.1"/>
    </source>
</evidence>
<dbReference type="AlphaFoldDB" id="A0A1K1S595"/>
<evidence type="ECO:0000256" key="1">
    <source>
        <dbReference type="SAM" id="MobiDB-lite"/>
    </source>
</evidence>
<feature type="domain" description="vWA-MoxR associated protein C-terminal" evidence="4">
    <location>
        <begin position="241"/>
        <end position="473"/>
    </location>
</feature>
<dbReference type="Pfam" id="PF19956">
    <property type="entry name" value="EAD2"/>
    <property type="match status" value="1"/>
</dbReference>
<accession>A0A1K1S595</accession>
<dbReference type="Pfam" id="PF20028">
    <property type="entry name" value="VMAP-C"/>
    <property type="match status" value="1"/>
</dbReference>
<dbReference type="OrthoDB" id="3867284at2"/>
<evidence type="ECO:0000259" key="2">
    <source>
        <dbReference type="Pfam" id="PF19916"/>
    </source>
</evidence>
<feature type="domain" description="vWA-MoxR associated protein middle region 0" evidence="2">
    <location>
        <begin position="108"/>
        <end position="208"/>
    </location>
</feature>
<feature type="region of interest" description="Disordered" evidence="1">
    <location>
        <begin position="462"/>
        <end position="493"/>
    </location>
</feature>
<dbReference type="STRING" id="546364.SAMN04489730_4689"/>
<protein>
    <submittedName>
        <fullName evidence="5">Uncharacterized protein</fullName>
    </submittedName>
</protein>
<sequence length="493" mass="54731">MTSWNGGDFPSSLGFLIDCLEQIPSLRDPGSRRLCLDLLADHLGVPLVVEELPTTRASLIGIVQACRRQHPRALSAFVDAVEQMEPGSIPVRRARAAVDDMAALDLVTEYDRQELLTLLGENPSSRLAELVRAAAGPAAELTSADHRPADALATLERMNAQPDGVPPLLLFVEYLAAAADEQRAEALRDWNDRQAARLGLTEQISAVRLAQATEPATPAAVVAYLVVRIEPDLLDPGLLVVVHWRHNDPAGWRPRRGEPFTGDLDAVRAHVAELVAKAETGWARDASAIRIEFLLPYALLNLPVDQWDLEADSPLPRPLGLHYQVVVRSLDRARSPRWHREWRRRWDLLKKVPAGLTTPEEHWLWSDGAKRRHLTALDAKLAEQKKVVSLVLRSVPEGPDPGEVLVGVRTGIPVMIWHRTESARSAFEAEIKSLRDVLPELVEHLRLLRTRARQAARPDSHVGSRVSLLWDDPERPVEPQDPPAAPIEEVPAR</sequence>
<evidence type="ECO:0000313" key="6">
    <source>
        <dbReference type="Proteomes" id="UP000182740"/>
    </source>
</evidence>
<evidence type="ECO:0000259" key="4">
    <source>
        <dbReference type="Pfam" id="PF20028"/>
    </source>
</evidence>
<feature type="domain" description="Effector-associated" evidence="3">
    <location>
        <begin position="18"/>
        <end position="99"/>
    </location>
</feature>
<dbReference type="Pfam" id="PF19916">
    <property type="entry name" value="VMAP-M0"/>
    <property type="match status" value="1"/>
</dbReference>